<dbReference type="CDD" id="cd00603">
    <property type="entry name" value="IPT_PCSR"/>
    <property type="match status" value="1"/>
</dbReference>
<dbReference type="Pfam" id="PF01833">
    <property type="entry name" value="TIG"/>
    <property type="match status" value="1"/>
</dbReference>
<evidence type="ECO:0000259" key="2">
    <source>
        <dbReference type="Pfam" id="PF01833"/>
    </source>
</evidence>
<comment type="caution">
    <text evidence="3">The sequence shown here is derived from an EMBL/GenBank/DDBJ whole genome shotgun (WGS) entry which is preliminary data.</text>
</comment>
<dbReference type="GO" id="GO:0017154">
    <property type="term" value="F:semaphorin receptor activity"/>
    <property type="evidence" value="ECO:0007669"/>
    <property type="project" value="InterPro"/>
</dbReference>
<dbReference type="AlphaFoldDB" id="A0A0M0JDB1"/>
<name>A0A0M0JDB1_9EUKA</name>
<dbReference type="PANTHER" id="PTHR22625">
    <property type="entry name" value="PLEXIN"/>
    <property type="match status" value="1"/>
</dbReference>
<dbReference type="OrthoDB" id="125363at2759"/>
<evidence type="ECO:0000256" key="1">
    <source>
        <dbReference type="SAM" id="MobiDB-lite"/>
    </source>
</evidence>
<accession>A0A0M0JDB1</accession>
<dbReference type="Gene3D" id="2.60.40.10">
    <property type="entry name" value="Immunoglobulins"/>
    <property type="match status" value="3"/>
</dbReference>
<dbReference type="InterPro" id="IPR002909">
    <property type="entry name" value="IPT_dom"/>
</dbReference>
<feature type="region of interest" description="Disordered" evidence="1">
    <location>
        <begin position="206"/>
        <end position="236"/>
    </location>
</feature>
<gene>
    <name evidence="3" type="ORF">Ctob_003210</name>
</gene>
<evidence type="ECO:0000313" key="4">
    <source>
        <dbReference type="Proteomes" id="UP000037460"/>
    </source>
</evidence>
<proteinExistence type="predicted"/>
<reference evidence="4" key="1">
    <citation type="journal article" date="2015" name="PLoS Genet.">
        <title>Genome Sequence and Transcriptome Analyses of Chrysochromulina tobin: Metabolic Tools for Enhanced Algal Fitness in the Prominent Order Prymnesiales (Haptophyceae).</title>
        <authorList>
            <person name="Hovde B.T."/>
            <person name="Deodato C.R."/>
            <person name="Hunsperger H.M."/>
            <person name="Ryken S.A."/>
            <person name="Yost W."/>
            <person name="Jha R.K."/>
            <person name="Patterson J."/>
            <person name="Monnat R.J. Jr."/>
            <person name="Barlow S.B."/>
            <person name="Starkenburg S.R."/>
            <person name="Cattolico R.A."/>
        </authorList>
    </citation>
    <scope>NUCLEOTIDE SEQUENCE</scope>
    <source>
        <strain evidence="4">CCMP291</strain>
    </source>
</reference>
<evidence type="ECO:0000313" key="3">
    <source>
        <dbReference type="EMBL" id="KOO24450.1"/>
    </source>
</evidence>
<feature type="domain" description="IPT/TIG" evidence="2">
    <location>
        <begin position="37"/>
        <end position="68"/>
    </location>
</feature>
<dbReference type="Proteomes" id="UP000037460">
    <property type="component" value="Unassembled WGS sequence"/>
</dbReference>
<keyword evidence="4" id="KW-1185">Reference proteome</keyword>
<dbReference type="PANTHER" id="PTHR22625:SF70">
    <property type="entry name" value="PLEXIN A, ISOFORM A"/>
    <property type="match status" value="1"/>
</dbReference>
<sequence length="379" mass="39403">MGNGSSVIIGVSTNGLDAVSGAHFVPVDQPFSYYPVPIVSTLIPPGGPISGGTALTIRGMGFGGGSADPQNRRSLFRCIFTTRAVPGDPNSARVVLSTGVVDRVDADGREAVCNTTEHVNTDGAPLPADRALSISLNAQQYADLSIYRYYGRPHIRRILPTGGPTLPAYTITIRGVGFGGMDGTSMPYVPLCRVGQRAGTIISMSSRLEDAESSGSNAPVGAEGTGSSAAAPPPPQEVVTDAVCVVPEPQGGLPGPALVRLALNGVNFDDGTPDPAAYMAQYGVPPVPQSYRYYRQLLHDLLPVGGPTSGGTTVNVRGEGFLGFDGLPSTARCKFEIVGVVMIGRVTEIRSDTELACFVPAQVSAADCHRLPLIGTDRH</sequence>
<dbReference type="InterPro" id="IPR013783">
    <property type="entry name" value="Ig-like_fold"/>
</dbReference>
<organism evidence="3 4">
    <name type="scientific">Chrysochromulina tobinii</name>
    <dbReference type="NCBI Taxonomy" id="1460289"/>
    <lineage>
        <taxon>Eukaryota</taxon>
        <taxon>Haptista</taxon>
        <taxon>Haptophyta</taxon>
        <taxon>Prymnesiophyceae</taxon>
        <taxon>Prymnesiales</taxon>
        <taxon>Chrysochromulinaceae</taxon>
        <taxon>Chrysochromulina</taxon>
    </lineage>
</organism>
<protein>
    <recommendedName>
        <fullName evidence="2">IPT/TIG domain-containing protein</fullName>
    </recommendedName>
</protein>
<dbReference type="InterPro" id="IPR031148">
    <property type="entry name" value="Plexin"/>
</dbReference>
<dbReference type="EMBL" id="JWZX01003091">
    <property type="protein sequence ID" value="KOO24450.1"/>
    <property type="molecule type" value="Genomic_DNA"/>
</dbReference>